<proteinExistence type="inferred from homology"/>
<dbReference type="InterPro" id="IPR004476">
    <property type="entry name" value="RNase_II/RNase_R"/>
</dbReference>
<dbReference type="SUPFAM" id="SSF50249">
    <property type="entry name" value="Nucleic acid-binding proteins"/>
    <property type="match status" value="3"/>
</dbReference>
<dbReference type="EC" id="3.1.13.1" evidence="7"/>
<comment type="function">
    <text evidence="7">3'-5' exoribonuclease that releases 5'-nucleoside monophosphates and is involved in maturation of structured RNAs.</text>
</comment>
<keyword evidence="3 7" id="KW-0540">Nuclease</keyword>
<evidence type="ECO:0000256" key="5">
    <source>
        <dbReference type="ARBA" id="ARBA00022839"/>
    </source>
</evidence>
<dbReference type="InterPro" id="IPR003029">
    <property type="entry name" value="S1_domain"/>
</dbReference>
<dbReference type="PANTHER" id="PTHR23355">
    <property type="entry name" value="RIBONUCLEASE"/>
    <property type="match status" value="1"/>
</dbReference>
<evidence type="ECO:0000256" key="3">
    <source>
        <dbReference type="ARBA" id="ARBA00022722"/>
    </source>
</evidence>
<organism evidence="9 10">
    <name type="scientific">Telmatocola sphagniphila</name>
    <dbReference type="NCBI Taxonomy" id="1123043"/>
    <lineage>
        <taxon>Bacteria</taxon>
        <taxon>Pseudomonadati</taxon>
        <taxon>Planctomycetota</taxon>
        <taxon>Planctomycetia</taxon>
        <taxon>Gemmatales</taxon>
        <taxon>Gemmataceae</taxon>
    </lineage>
</organism>
<evidence type="ECO:0000256" key="2">
    <source>
        <dbReference type="ARBA" id="ARBA00022490"/>
    </source>
</evidence>
<evidence type="ECO:0000256" key="7">
    <source>
        <dbReference type="HAMAP-Rule" id="MF_01895"/>
    </source>
</evidence>
<dbReference type="HAMAP" id="MF_01895">
    <property type="entry name" value="RNase_R"/>
    <property type="match status" value="1"/>
</dbReference>
<dbReference type="InterPro" id="IPR050180">
    <property type="entry name" value="RNR_Ribonuclease"/>
</dbReference>
<evidence type="ECO:0000313" key="10">
    <source>
        <dbReference type="Proteomes" id="UP000676194"/>
    </source>
</evidence>
<keyword evidence="2 7" id="KW-0963">Cytoplasm</keyword>
<dbReference type="KEGG" id="tsph:KIH39_16870"/>
<comment type="catalytic activity">
    <reaction evidence="1 7">
        <text>Exonucleolytic cleavage in the 3'- to 5'-direction to yield nucleoside 5'-phosphates.</text>
        <dbReference type="EC" id="3.1.13.1"/>
    </reaction>
</comment>
<evidence type="ECO:0000256" key="4">
    <source>
        <dbReference type="ARBA" id="ARBA00022801"/>
    </source>
</evidence>
<dbReference type="GO" id="GO:0008859">
    <property type="term" value="F:exoribonuclease II activity"/>
    <property type="evidence" value="ECO:0007669"/>
    <property type="project" value="UniProtKB-UniRule"/>
</dbReference>
<dbReference type="AlphaFoldDB" id="A0A8E6B399"/>
<evidence type="ECO:0000256" key="6">
    <source>
        <dbReference type="ARBA" id="ARBA00022884"/>
    </source>
</evidence>
<name>A0A8E6B399_9BACT</name>
<dbReference type="GO" id="GO:0006402">
    <property type="term" value="P:mRNA catabolic process"/>
    <property type="evidence" value="ECO:0007669"/>
    <property type="project" value="TreeGrafter"/>
</dbReference>
<comment type="similarity">
    <text evidence="7">Belongs to the RNR ribonuclease family. RNase R subfamily.</text>
</comment>
<feature type="domain" description="S1 motif" evidence="8">
    <location>
        <begin position="618"/>
        <end position="699"/>
    </location>
</feature>
<dbReference type="InterPro" id="IPR011805">
    <property type="entry name" value="RNase_R"/>
</dbReference>
<dbReference type="GO" id="GO:0003723">
    <property type="term" value="F:RNA binding"/>
    <property type="evidence" value="ECO:0007669"/>
    <property type="project" value="UniProtKB-UniRule"/>
</dbReference>
<sequence length="705" mass="80563">MSLKSDILYHLKKMKSATVKGLAHEMEVSAGEKREFKNALQTLLQEKKIDLGPGDLLTLTKIPVEDRTGLFRKLPSGHGIVTMPAKPERDPVEWFIKREDTLSAITGDTVMIAPAKSRRDLQGASERAVVVKIVTHGKKTFVGTYIEKNDRPLVRIDEDQFERSVLVKESLPDLLPKDRVWIEVLEFPTDNARGSCRILEKLGEAGDINTEERALLRNLGISETFPPEVLSEAQRIAAEFDESIKPGREDFTQDLVITIDPKDAKDHDDAVSLTVDLTTQHRILTVHIADVSYFVSPGGPLDTEARKRGTSVYLPMRAIPMFPELISNHVASLKEGVTRYVKTVQIEYNAAGARISTRFANGVIKVRKRFNYDEVQSFIEAQPVDWPEDMQQAVREMHRFSRILRERRFQRGSLELQMPEVRLGYNRDGEITGANFTQSNASHQLIEEFMLAANEAVAGHFRQLDVPFLRRIHPSPLPQKLESFAEFARSLGFKIQNPTSRFELQKLLEESSKTEHRHSVHFAFLRSLKQAVYSPDREGHFALASEDYCHFTSPIRRYPDLTVHRLLNQWIKKGRISYQADELKALGELCSKRERLAEEAERGAVELRLKEFVRKNFGLEFDAKITGVIERGFFAQGNTIPIEGFVSAEEFKGIHFDYDPAMHTLQGRQSRLSFRLGQPVRVKLMGIEEERDRIRLKWVKRVVEE</sequence>
<reference evidence="9" key="1">
    <citation type="submission" date="2021-05" db="EMBL/GenBank/DDBJ databases">
        <title>Complete genome sequence of the cellulolytic planctomycete Telmatocola sphagniphila SP2T and characterization of the first cellulase from planctomycetes.</title>
        <authorList>
            <person name="Rakitin A.L."/>
            <person name="Beletsky A.V."/>
            <person name="Naumoff D.G."/>
            <person name="Kulichevskaya I.S."/>
            <person name="Mardanov A.V."/>
            <person name="Ravin N.V."/>
            <person name="Dedysh S.N."/>
        </authorList>
    </citation>
    <scope>NUCLEOTIDE SEQUENCE</scope>
    <source>
        <strain evidence="9">SP2T</strain>
    </source>
</reference>
<dbReference type="RefSeq" id="WP_213494390.1">
    <property type="nucleotide sequence ID" value="NZ_CP074694.1"/>
</dbReference>
<accession>A0A8E6B399</accession>
<dbReference type="InterPro" id="IPR001900">
    <property type="entry name" value="RNase_II/R"/>
</dbReference>
<comment type="subcellular location">
    <subcellularLocation>
        <location evidence="7">Cytoplasm</location>
    </subcellularLocation>
</comment>
<keyword evidence="10" id="KW-1185">Reference proteome</keyword>
<keyword evidence="4 7" id="KW-0378">Hydrolase</keyword>
<dbReference type="NCBIfam" id="TIGR00358">
    <property type="entry name" value="3_prime_RNase"/>
    <property type="match status" value="1"/>
</dbReference>
<dbReference type="Proteomes" id="UP000676194">
    <property type="component" value="Chromosome"/>
</dbReference>
<dbReference type="Pfam" id="PF00773">
    <property type="entry name" value="RNB"/>
    <property type="match status" value="1"/>
</dbReference>
<dbReference type="PROSITE" id="PS50126">
    <property type="entry name" value="S1"/>
    <property type="match status" value="1"/>
</dbReference>
<dbReference type="GO" id="GO:0005829">
    <property type="term" value="C:cytosol"/>
    <property type="evidence" value="ECO:0007669"/>
    <property type="project" value="TreeGrafter"/>
</dbReference>
<protein>
    <recommendedName>
        <fullName evidence="7">Ribonuclease R</fullName>
        <shortName evidence="7">RNase R</shortName>
        <ecNumber evidence="7">3.1.13.1</ecNumber>
    </recommendedName>
</protein>
<dbReference type="SMART" id="SM00955">
    <property type="entry name" value="RNB"/>
    <property type="match status" value="1"/>
</dbReference>
<keyword evidence="6 7" id="KW-0694">RNA-binding</keyword>
<gene>
    <name evidence="7" type="primary">rnr</name>
    <name evidence="9" type="ORF">KIH39_16870</name>
</gene>
<keyword evidence="5 7" id="KW-0269">Exonuclease</keyword>
<dbReference type="PANTHER" id="PTHR23355:SF9">
    <property type="entry name" value="DIS3-LIKE EXONUCLEASE 2"/>
    <property type="match status" value="1"/>
</dbReference>
<evidence type="ECO:0000256" key="1">
    <source>
        <dbReference type="ARBA" id="ARBA00001849"/>
    </source>
</evidence>
<evidence type="ECO:0000313" key="9">
    <source>
        <dbReference type="EMBL" id="QVL30519.1"/>
    </source>
</evidence>
<dbReference type="Gene3D" id="2.40.50.140">
    <property type="entry name" value="Nucleic acid-binding proteins"/>
    <property type="match status" value="1"/>
</dbReference>
<evidence type="ECO:0000259" key="8">
    <source>
        <dbReference type="PROSITE" id="PS50126"/>
    </source>
</evidence>
<dbReference type="EMBL" id="CP074694">
    <property type="protein sequence ID" value="QVL30519.1"/>
    <property type="molecule type" value="Genomic_DNA"/>
</dbReference>
<dbReference type="InterPro" id="IPR012340">
    <property type="entry name" value="NA-bd_OB-fold"/>
</dbReference>